<dbReference type="AlphaFoldDB" id="A0A895YQL6"/>
<dbReference type="RefSeq" id="WP_338037195.1">
    <property type="nucleotide sequence ID" value="NZ_CP070499.1"/>
</dbReference>
<protein>
    <submittedName>
        <fullName evidence="7">ABC transporter permease</fullName>
    </submittedName>
</protein>
<evidence type="ECO:0000313" key="8">
    <source>
        <dbReference type="Proteomes" id="UP000662857"/>
    </source>
</evidence>
<name>A0A895YQL6_9ACTN</name>
<organism evidence="7 8">
    <name type="scientific">Natronosporangium hydrolyticum</name>
    <dbReference type="NCBI Taxonomy" id="2811111"/>
    <lineage>
        <taxon>Bacteria</taxon>
        <taxon>Bacillati</taxon>
        <taxon>Actinomycetota</taxon>
        <taxon>Actinomycetes</taxon>
        <taxon>Micromonosporales</taxon>
        <taxon>Micromonosporaceae</taxon>
        <taxon>Natronosporangium</taxon>
    </lineage>
</organism>
<accession>A0A895YQL6</accession>
<dbReference type="InterPro" id="IPR013525">
    <property type="entry name" value="ABC2_TM"/>
</dbReference>
<keyword evidence="4 5" id="KW-0472">Membrane</keyword>
<keyword evidence="2 5" id="KW-0812">Transmembrane</keyword>
<evidence type="ECO:0000256" key="2">
    <source>
        <dbReference type="ARBA" id="ARBA00022692"/>
    </source>
</evidence>
<dbReference type="GO" id="GO:0016020">
    <property type="term" value="C:membrane"/>
    <property type="evidence" value="ECO:0007669"/>
    <property type="project" value="UniProtKB-SubCell"/>
</dbReference>
<proteinExistence type="predicted"/>
<feature type="transmembrane region" description="Helical" evidence="5">
    <location>
        <begin position="6"/>
        <end position="34"/>
    </location>
</feature>
<evidence type="ECO:0000256" key="3">
    <source>
        <dbReference type="ARBA" id="ARBA00022989"/>
    </source>
</evidence>
<comment type="subcellular location">
    <subcellularLocation>
        <location evidence="1">Membrane</location>
        <topology evidence="1">Multi-pass membrane protein</topology>
    </subcellularLocation>
</comment>
<dbReference type="EMBL" id="CP070499">
    <property type="protein sequence ID" value="QSB17573.1"/>
    <property type="molecule type" value="Genomic_DNA"/>
</dbReference>
<evidence type="ECO:0000256" key="5">
    <source>
        <dbReference type="SAM" id="Phobius"/>
    </source>
</evidence>
<evidence type="ECO:0000259" key="6">
    <source>
        <dbReference type="Pfam" id="PF01061"/>
    </source>
</evidence>
<dbReference type="Pfam" id="PF01061">
    <property type="entry name" value="ABC2_membrane"/>
    <property type="match status" value="1"/>
</dbReference>
<evidence type="ECO:0000256" key="1">
    <source>
        <dbReference type="ARBA" id="ARBA00004141"/>
    </source>
</evidence>
<dbReference type="Proteomes" id="UP000662857">
    <property type="component" value="Chromosome"/>
</dbReference>
<reference evidence="7" key="1">
    <citation type="submission" date="2021-02" db="EMBL/GenBank/DDBJ databases">
        <title>Natrosporangium hydrolyticum gen. nov., sp. nov, a haloalkaliphilic actinobacterium from a soda solonchak soil.</title>
        <authorList>
            <person name="Sorokin D.Y."/>
            <person name="Khijniak T.V."/>
            <person name="Zakharycheva A.P."/>
            <person name="Boueva O.V."/>
            <person name="Ariskina E.V."/>
            <person name="Hahnke R.L."/>
            <person name="Bunk B."/>
            <person name="Sproer C."/>
            <person name="Schumann P."/>
            <person name="Evtushenko L.I."/>
            <person name="Kublanov I.V."/>
        </authorList>
    </citation>
    <scope>NUCLEOTIDE SEQUENCE</scope>
    <source>
        <strain evidence="7">DSM 106523</strain>
    </source>
</reference>
<sequence length="84" mass="8918">MAYGAISYAIALKTGSAAITQAAFPIFFPFLFLAPSFGPRESMSGWVQAVAQFNPVTYVIEAQRALVLTGWDSGRVAAGSQLSE</sequence>
<keyword evidence="8" id="KW-1185">Reference proteome</keyword>
<evidence type="ECO:0000256" key="4">
    <source>
        <dbReference type="ARBA" id="ARBA00023136"/>
    </source>
</evidence>
<dbReference type="KEGG" id="nhy:JQS43_25400"/>
<feature type="domain" description="ABC-2 type transporter transmembrane" evidence="6">
    <location>
        <begin position="17"/>
        <end position="66"/>
    </location>
</feature>
<dbReference type="GO" id="GO:0140359">
    <property type="term" value="F:ABC-type transporter activity"/>
    <property type="evidence" value="ECO:0007669"/>
    <property type="project" value="InterPro"/>
</dbReference>
<keyword evidence="3 5" id="KW-1133">Transmembrane helix</keyword>
<evidence type="ECO:0000313" key="7">
    <source>
        <dbReference type="EMBL" id="QSB17573.1"/>
    </source>
</evidence>
<gene>
    <name evidence="7" type="ORF">JQS43_25400</name>
</gene>